<sequence>MSAVLDKVNDSSYLCKIELEVDNPGCTETIERNFCRMLGLKPTSSHLTSCNMEFEPIDDAASTVSEHESNGRSTDSYDK</sequence>
<name>A0A0B1T1Y9_OESDE</name>
<protein>
    <submittedName>
        <fullName evidence="2">Uncharacterized protein</fullName>
    </submittedName>
</protein>
<evidence type="ECO:0000313" key="3">
    <source>
        <dbReference type="Proteomes" id="UP000053660"/>
    </source>
</evidence>
<dbReference type="EMBL" id="KN554234">
    <property type="protein sequence ID" value="KHJ89430.1"/>
    <property type="molecule type" value="Genomic_DNA"/>
</dbReference>
<dbReference type="AlphaFoldDB" id="A0A0B1T1Y9"/>
<evidence type="ECO:0000313" key="2">
    <source>
        <dbReference type="EMBL" id="KHJ89430.1"/>
    </source>
</evidence>
<feature type="compositionally biased region" description="Basic and acidic residues" evidence="1">
    <location>
        <begin position="65"/>
        <end position="79"/>
    </location>
</feature>
<accession>A0A0B1T1Y9</accession>
<keyword evidence="3" id="KW-1185">Reference proteome</keyword>
<dbReference type="OrthoDB" id="5411773at2759"/>
<proteinExistence type="predicted"/>
<evidence type="ECO:0000256" key="1">
    <source>
        <dbReference type="SAM" id="MobiDB-lite"/>
    </source>
</evidence>
<gene>
    <name evidence="2" type="ORF">OESDEN_10743</name>
</gene>
<feature type="region of interest" description="Disordered" evidence="1">
    <location>
        <begin position="60"/>
        <end position="79"/>
    </location>
</feature>
<dbReference type="Proteomes" id="UP000053660">
    <property type="component" value="Unassembled WGS sequence"/>
</dbReference>
<reference evidence="2 3" key="1">
    <citation type="submission" date="2014-03" db="EMBL/GenBank/DDBJ databases">
        <title>Draft genome of the hookworm Oesophagostomum dentatum.</title>
        <authorList>
            <person name="Mitreva M."/>
        </authorList>
    </citation>
    <scope>NUCLEOTIDE SEQUENCE [LARGE SCALE GENOMIC DNA]</scope>
    <source>
        <strain evidence="2 3">OD-Hann</strain>
    </source>
</reference>
<organism evidence="2 3">
    <name type="scientific">Oesophagostomum dentatum</name>
    <name type="common">Nodular worm</name>
    <dbReference type="NCBI Taxonomy" id="61180"/>
    <lineage>
        <taxon>Eukaryota</taxon>
        <taxon>Metazoa</taxon>
        <taxon>Ecdysozoa</taxon>
        <taxon>Nematoda</taxon>
        <taxon>Chromadorea</taxon>
        <taxon>Rhabditida</taxon>
        <taxon>Rhabditina</taxon>
        <taxon>Rhabditomorpha</taxon>
        <taxon>Strongyloidea</taxon>
        <taxon>Strongylidae</taxon>
        <taxon>Oesophagostomum</taxon>
    </lineage>
</organism>